<organism evidence="1 2">
    <name type="scientific">Clavispora lusitaniae</name>
    <name type="common">Candida lusitaniae</name>
    <dbReference type="NCBI Taxonomy" id="36911"/>
    <lineage>
        <taxon>Eukaryota</taxon>
        <taxon>Fungi</taxon>
        <taxon>Dikarya</taxon>
        <taxon>Ascomycota</taxon>
        <taxon>Saccharomycotina</taxon>
        <taxon>Pichiomycetes</taxon>
        <taxon>Metschnikowiaceae</taxon>
        <taxon>Clavispora</taxon>
    </lineage>
</organism>
<name>A0ACD0WPU3_CLALS</name>
<accession>A0ACD0WPU3</accession>
<gene>
    <name evidence="1" type="ORF">EJF14_50270</name>
</gene>
<evidence type="ECO:0000313" key="2">
    <source>
        <dbReference type="Proteomes" id="UP000326582"/>
    </source>
</evidence>
<evidence type="ECO:0000313" key="1">
    <source>
        <dbReference type="EMBL" id="QFZ29047.1"/>
    </source>
</evidence>
<sequence>MTTLRRMKSAEEEARECRLSPSPRARSSSPIKNRRPMSPCLDSFSSDVTSIASSPLTHEQLVQLSRSPIARRLHITKPEYAIPIPFTLKLPPRLSGSGSQTPQKEPSPFASPKHSPKRLFFSGQDYEAASSGSESESEIDRGYEKLAAVAKPPSVTASRKKVAKFVEKSNTVPADQLSMIEESSTRTNSVKSKELPQIPESKSMPVGLSKPPHNVILGARGPSLTRKLSRKPPPDLVFDKRTPTETSPMPVKVSVPYGKPSSDPASDLNPKEAVKLDSDRSKPTAGSMGTYHLTNAIHRQDNMQPQRQQPHPEQQQRQHQHPGQLQEQQQQQQPQQQQHRSIKTSTGVEPNHLPQTQAYRHNLYLGDELKHEKNKRAFSDESQVSSVSSFNSFGDFAAFKFGTVPHSLNETSPQELSSARDNSSRQTSGSSTVSSVKSWNSLQRSLDLSLKNTLSNMSRSSPENSDGTSKSLPELPWDDVADRTIEVAPLCISKSVNEKAQTLSDGKEWESIESGKEESSEDSIEDEDSELQQSSGSVEYNNGDGKRFSFPNNLSNITNSKEVKQRSPKINSSASYTLMSPTGQIKIPDLENASQHYLMNESRKDSVEPPLEPIGYPSKAAREYFNSMYDNLSTDSDTDGSFNSQFTKLNCKSQQKLPEKKALITKPAPPSVTSVSPVRHTRHRSVHSIDLVSFEKEEMTRGKQRPKSVADVELFRPSSTDKCDEISKNKDVNEEADLRVEDPLEDTSLRIVVAEPPAKVKYAVDFKSTFAPPIKSQRSATGGFDGYYLPERMTSRSAKENRRSYPLTDSELASSYHSSNTAGETLSTAPTETGSITIDLTKEGYDLCMIKRQDSTLSYKSVIEKTKDGQNVEVVLVDEDEDASTERDDLSSIYSRYMGHWEAREPYRSFSTRSYASESSEASSWAGSESNFQIKRIPAIQNTRPYPTSAMFSKKEVSTFTGTSPTRGINKLDKTIPHSVSPSKNSSLPSRREVNYFDYSSNAKYDFNSFINQRDTASLRR</sequence>
<proteinExistence type="predicted"/>
<dbReference type="Proteomes" id="UP000326582">
    <property type="component" value="Chromosome 5"/>
</dbReference>
<keyword evidence="2" id="KW-1185">Reference proteome</keyword>
<dbReference type="EMBL" id="CP038488">
    <property type="protein sequence ID" value="QFZ29047.1"/>
    <property type="molecule type" value="Genomic_DNA"/>
</dbReference>
<reference evidence="2" key="1">
    <citation type="journal article" date="2019" name="MBio">
        <title>Comparative genomics for the elucidation of multidrug resistance (MDR) in Candida lusitaniae.</title>
        <authorList>
            <person name="Kannan A."/>
            <person name="Asner S.A."/>
            <person name="Trachsel E."/>
            <person name="Kelly S."/>
            <person name="Parker J."/>
            <person name="Sanglard D."/>
        </authorList>
    </citation>
    <scope>NUCLEOTIDE SEQUENCE [LARGE SCALE GENOMIC DNA]</scope>
    <source>
        <strain evidence="2">P1</strain>
    </source>
</reference>
<protein>
    <submittedName>
        <fullName evidence="1">Uncharacterized protein</fullName>
    </submittedName>
</protein>